<reference evidence="1 3" key="1">
    <citation type="submission" date="2020-01" db="EMBL/GenBank/DDBJ databases">
        <authorList>
            <consortium name="DOE Joint Genome Institute"/>
            <person name="Haridas S."/>
            <person name="Albert R."/>
            <person name="Binder M."/>
            <person name="Bloem J."/>
            <person name="Labutti K."/>
            <person name="Salamov A."/>
            <person name="Andreopoulos B."/>
            <person name="Baker S.E."/>
            <person name="Barry K."/>
            <person name="Bills G."/>
            <person name="Bluhm B.H."/>
            <person name="Cannon C."/>
            <person name="Castanera R."/>
            <person name="Culley D.E."/>
            <person name="Daum C."/>
            <person name="Ezra D."/>
            <person name="Gonzalez J.B."/>
            <person name="Henrissat B."/>
            <person name="Kuo A."/>
            <person name="Liang C."/>
            <person name="Lipzen A."/>
            <person name="Lutzoni F."/>
            <person name="Magnuson J."/>
            <person name="Mondo S."/>
            <person name="Nolan M."/>
            <person name="Ohm R."/>
            <person name="Pangilinan J."/>
            <person name="Park H.-J."/>
            <person name="Ramirez L."/>
            <person name="Alfaro M."/>
            <person name="Sun H."/>
            <person name="Tritt A."/>
            <person name="Yoshinaga Y."/>
            <person name="Zwiers L.-H."/>
            <person name="Turgeon B.G."/>
            <person name="Goodwin S.B."/>
            <person name="Spatafora J.W."/>
            <person name="Crous P.W."/>
            <person name="Grigoriev I.V."/>
        </authorList>
    </citation>
    <scope>NUCLEOTIDE SEQUENCE</scope>
    <source>
        <strain evidence="1 3">CBS 781.70</strain>
    </source>
</reference>
<evidence type="ECO:0000313" key="3">
    <source>
        <dbReference type="RefSeq" id="XP_033533245.1"/>
    </source>
</evidence>
<gene>
    <name evidence="1 3" type="ORF">P152DRAFT_474763</name>
</gene>
<evidence type="ECO:0000313" key="1">
    <source>
        <dbReference type="EMBL" id="KAF1811614.1"/>
    </source>
</evidence>
<reference evidence="3" key="3">
    <citation type="submission" date="2025-04" db="UniProtKB">
        <authorList>
            <consortium name="RefSeq"/>
        </authorList>
    </citation>
    <scope>IDENTIFICATION</scope>
    <source>
        <strain evidence="3">CBS 781.70</strain>
    </source>
</reference>
<accession>A0A6G1G0N2</accession>
<dbReference type="AlphaFoldDB" id="A0A6G1G0N2"/>
<reference evidence="3" key="2">
    <citation type="submission" date="2020-04" db="EMBL/GenBank/DDBJ databases">
        <authorList>
            <consortium name="NCBI Genome Project"/>
        </authorList>
    </citation>
    <scope>NUCLEOTIDE SEQUENCE</scope>
    <source>
        <strain evidence="3">CBS 781.70</strain>
    </source>
</reference>
<evidence type="ECO:0000313" key="2">
    <source>
        <dbReference type="Proteomes" id="UP000504638"/>
    </source>
</evidence>
<keyword evidence="2" id="KW-1185">Reference proteome</keyword>
<dbReference type="GeneID" id="54421920"/>
<proteinExistence type="predicted"/>
<dbReference type="RefSeq" id="XP_033533245.1">
    <property type="nucleotide sequence ID" value="XM_033681350.1"/>
</dbReference>
<dbReference type="EMBL" id="ML975161">
    <property type="protein sequence ID" value="KAF1811614.1"/>
    <property type="molecule type" value="Genomic_DNA"/>
</dbReference>
<dbReference type="Proteomes" id="UP000504638">
    <property type="component" value="Unplaced"/>
</dbReference>
<sequence length="143" mass="16453">MAIRRLKEMQIATAAHLTSLEQSTTQLDREEAYESEEEVRFMVEDLQDQMAAVEETNGEQQTKMSRVVESLDVLDREDLPERMMAVEEVTGEQGTNVSHVVERVNLLARDKDTYEAALAMESNLDHINRRLNFAEKGLRDVQR</sequence>
<organism evidence="1">
    <name type="scientific">Eremomyces bilateralis CBS 781.70</name>
    <dbReference type="NCBI Taxonomy" id="1392243"/>
    <lineage>
        <taxon>Eukaryota</taxon>
        <taxon>Fungi</taxon>
        <taxon>Dikarya</taxon>
        <taxon>Ascomycota</taxon>
        <taxon>Pezizomycotina</taxon>
        <taxon>Dothideomycetes</taxon>
        <taxon>Dothideomycetes incertae sedis</taxon>
        <taxon>Eremomycetales</taxon>
        <taxon>Eremomycetaceae</taxon>
        <taxon>Eremomyces</taxon>
    </lineage>
</organism>
<protein>
    <submittedName>
        <fullName evidence="1 3">Uncharacterized protein</fullName>
    </submittedName>
</protein>
<name>A0A6G1G0N2_9PEZI</name>